<name>A0A0V8JHM2_9BACI</name>
<reference evidence="15 16" key="1">
    <citation type="submission" date="2015-11" db="EMBL/GenBank/DDBJ databases">
        <title>Bacillus caseinolyticus sp nov.</title>
        <authorList>
            <person name="Dastager S.G."/>
            <person name="Mawlankar R."/>
        </authorList>
    </citation>
    <scope>NUCLEOTIDE SEQUENCE [LARGE SCALE GENOMIC DNA]</scope>
    <source>
        <strain evidence="15 16">SGD-V-76</strain>
    </source>
</reference>
<evidence type="ECO:0000256" key="2">
    <source>
        <dbReference type="ARBA" id="ARBA00004924"/>
    </source>
</evidence>
<dbReference type="Gene3D" id="3.50.50.60">
    <property type="entry name" value="FAD/NAD(P)-binding domain"/>
    <property type="match status" value="1"/>
</dbReference>
<protein>
    <recommendedName>
        <fullName evidence="5">L-lysine N6-monooxygenase MbtG</fullName>
        <ecNumber evidence="4">1.14.13.59</ecNumber>
    </recommendedName>
    <alternativeName>
        <fullName evidence="13">Lysine 6-N-hydroxylase</fullName>
    </alternativeName>
    <alternativeName>
        <fullName evidence="12">Lysine N6-hydroxylase</fullName>
    </alternativeName>
    <alternativeName>
        <fullName evidence="10">Lysine-N-oxygenase</fullName>
    </alternativeName>
    <alternativeName>
        <fullName evidence="11">Mycobactin synthase protein G</fullName>
    </alternativeName>
</protein>
<dbReference type="InterPro" id="IPR025700">
    <property type="entry name" value="Lys/Orn_oxygenase"/>
</dbReference>
<dbReference type="SUPFAM" id="SSF51905">
    <property type="entry name" value="FAD/NAD(P)-binding domain"/>
    <property type="match status" value="2"/>
</dbReference>
<sequence length="429" mass="49894">MNEQVYDVIGIGIGPFNLGLAALIEPVEEISAVFFDKEEKFEWHPGMLIDGTDLQVPFLADLVTFADPTSPYTFLNYIHKQKRMYPFFYFNRFDIPRQEYNEYAKWVEAQLKSCHFQHEVVDVKNHEYGYEVTVKQTKSNKEELFYAKHVVLGTGAVPFVPKGLKHSLGNDVVHSSSYLQHKEHLQQGHHITVVGSGQSAAEIFYDLLKNQPTYGYHLSWFTRSSNFQQLDQSKLAQELFSPDYVQHFHDLPFKERIQALEDLNPLRNGIEASTLQHIYDLMYHRSIQGEVPVTIRASIEVEGITNEGGYHLHCRQKQTNKEFAYETDRVVLATGYKPHLPKWMGKFHNEIEWEDDKRFKVMKDYRLQFKTPRDHYMFTLTNIEHSHGSSATNLGLSVQRKQCIVNTIAGKEIYPVSFNTTFQQFDLPE</sequence>
<dbReference type="PANTHER" id="PTHR42802">
    <property type="entry name" value="MONOOXYGENASE"/>
    <property type="match status" value="1"/>
</dbReference>
<comment type="caution">
    <text evidence="15">The sequence shown here is derived from an EMBL/GenBank/DDBJ whole genome shotgun (WGS) entry which is preliminary data.</text>
</comment>
<evidence type="ECO:0000313" key="15">
    <source>
        <dbReference type="EMBL" id="KSU86473.1"/>
    </source>
</evidence>
<comment type="catalytic activity">
    <reaction evidence="14">
        <text>L-lysine + NADPH + O2 = N(6)-hydroxy-L-lysine + NADP(+) + H2O</text>
        <dbReference type="Rhea" id="RHEA:23228"/>
        <dbReference type="ChEBI" id="CHEBI:15377"/>
        <dbReference type="ChEBI" id="CHEBI:15379"/>
        <dbReference type="ChEBI" id="CHEBI:32551"/>
        <dbReference type="ChEBI" id="CHEBI:57783"/>
        <dbReference type="ChEBI" id="CHEBI:57820"/>
        <dbReference type="ChEBI" id="CHEBI:58349"/>
        <dbReference type="EC" id="1.14.13.59"/>
    </reaction>
</comment>
<evidence type="ECO:0000313" key="16">
    <source>
        <dbReference type="Proteomes" id="UP000053681"/>
    </source>
</evidence>
<dbReference type="Pfam" id="PF13434">
    <property type="entry name" value="Lys_Orn_oxgnase"/>
    <property type="match status" value="1"/>
</dbReference>
<evidence type="ECO:0000256" key="5">
    <source>
        <dbReference type="ARBA" id="ARBA00016406"/>
    </source>
</evidence>
<evidence type="ECO:0000256" key="10">
    <source>
        <dbReference type="ARBA" id="ARBA00029939"/>
    </source>
</evidence>
<dbReference type="EMBL" id="LNQP01000083">
    <property type="protein sequence ID" value="KSU86473.1"/>
    <property type="molecule type" value="Genomic_DNA"/>
</dbReference>
<dbReference type="RefSeq" id="WP_062687287.1">
    <property type="nucleotide sequence ID" value="NZ_KQ758698.1"/>
</dbReference>
<evidence type="ECO:0000256" key="4">
    <source>
        <dbReference type="ARBA" id="ARBA00013076"/>
    </source>
</evidence>
<keyword evidence="9" id="KW-0560">Oxidoreductase</keyword>
<accession>A0A0V8JHM2</accession>
<dbReference type="GO" id="GO:0047091">
    <property type="term" value="F:L-lysine 6-monooxygenase (NADPH) activity"/>
    <property type="evidence" value="ECO:0007669"/>
    <property type="project" value="UniProtKB-EC"/>
</dbReference>
<comment type="similarity">
    <text evidence="3">Belongs to the lysine N(6)-hydroxylase/L-ornithine N(5)-oxygenase family.</text>
</comment>
<keyword evidence="7" id="KW-0274">FAD</keyword>
<evidence type="ECO:0000256" key="14">
    <source>
        <dbReference type="ARBA" id="ARBA00048407"/>
    </source>
</evidence>
<evidence type="ECO:0000256" key="11">
    <source>
        <dbReference type="ARBA" id="ARBA00031158"/>
    </source>
</evidence>
<evidence type="ECO:0000256" key="1">
    <source>
        <dbReference type="ARBA" id="ARBA00001974"/>
    </source>
</evidence>
<evidence type="ECO:0000256" key="3">
    <source>
        <dbReference type="ARBA" id="ARBA00007588"/>
    </source>
</evidence>
<keyword evidence="6" id="KW-0285">Flavoprotein</keyword>
<evidence type="ECO:0000256" key="12">
    <source>
        <dbReference type="ARBA" id="ARBA00032493"/>
    </source>
</evidence>
<dbReference type="EC" id="1.14.13.59" evidence="4"/>
<comment type="pathway">
    <text evidence="2">Siderophore biosynthesis.</text>
</comment>
<comment type="cofactor">
    <cofactor evidence="1">
        <name>FAD</name>
        <dbReference type="ChEBI" id="CHEBI:57692"/>
    </cofactor>
</comment>
<evidence type="ECO:0000256" key="7">
    <source>
        <dbReference type="ARBA" id="ARBA00022827"/>
    </source>
</evidence>
<keyword evidence="16" id="KW-1185">Reference proteome</keyword>
<dbReference type="AlphaFoldDB" id="A0A0V8JHM2"/>
<keyword evidence="8" id="KW-0521">NADP</keyword>
<dbReference type="InterPro" id="IPR036188">
    <property type="entry name" value="FAD/NAD-bd_sf"/>
</dbReference>
<evidence type="ECO:0000256" key="9">
    <source>
        <dbReference type="ARBA" id="ARBA00023002"/>
    </source>
</evidence>
<evidence type="ECO:0000256" key="13">
    <source>
        <dbReference type="ARBA" id="ARBA00032738"/>
    </source>
</evidence>
<evidence type="ECO:0000256" key="6">
    <source>
        <dbReference type="ARBA" id="ARBA00022630"/>
    </source>
</evidence>
<dbReference type="PANTHER" id="PTHR42802:SF1">
    <property type="entry name" value="L-ORNITHINE N(5)-MONOOXYGENASE"/>
    <property type="match status" value="1"/>
</dbReference>
<keyword evidence="15" id="KW-0503">Monooxygenase</keyword>
<organism evidence="15 16">
    <name type="scientific">Priestia veravalensis</name>
    <dbReference type="NCBI Taxonomy" id="1414648"/>
    <lineage>
        <taxon>Bacteria</taxon>
        <taxon>Bacillati</taxon>
        <taxon>Bacillota</taxon>
        <taxon>Bacilli</taxon>
        <taxon>Bacillales</taxon>
        <taxon>Bacillaceae</taxon>
        <taxon>Priestia</taxon>
    </lineage>
</organism>
<proteinExistence type="inferred from homology"/>
<evidence type="ECO:0000256" key="8">
    <source>
        <dbReference type="ARBA" id="ARBA00022857"/>
    </source>
</evidence>
<gene>
    <name evidence="15" type="ORF">AS180_18505</name>
</gene>
<dbReference type="Proteomes" id="UP000053681">
    <property type="component" value="Unassembled WGS sequence"/>
</dbReference>